<gene>
    <name evidence="4" type="ORF">C0V70_05030</name>
</gene>
<dbReference type="CDD" id="cd00845">
    <property type="entry name" value="MPP_UshA_N_like"/>
    <property type="match status" value="1"/>
</dbReference>
<dbReference type="Pfam" id="PF00149">
    <property type="entry name" value="Metallophos"/>
    <property type="match status" value="1"/>
</dbReference>
<accession>A0A2K9NPQ2</accession>
<dbReference type="Gene3D" id="3.60.21.10">
    <property type="match status" value="1"/>
</dbReference>
<evidence type="ECO:0000256" key="1">
    <source>
        <dbReference type="ARBA" id="ARBA00006654"/>
    </source>
</evidence>
<evidence type="ECO:0000313" key="5">
    <source>
        <dbReference type="Proteomes" id="UP000235584"/>
    </source>
</evidence>
<evidence type="ECO:0000256" key="3">
    <source>
        <dbReference type="RuleBase" id="RU362119"/>
    </source>
</evidence>
<dbReference type="PANTHER" id="PTHR11575:SF24">
    <property type="entry name" value="5'-NUCLEOTIDASE"/>
    <property type="match status" value="1"/>
</dbReference>
<dbReference type="PROSITE" id="PS00785">
    <property type="entry name" value="5_NUCLEOTIDASE_1"/>
    <property type="match status" value="1"/>
</dbReference>
<comment type="similarity">
    <text evidence="1 3">Belongs to the 5'-nucleotidase family.</text>
</comment>
<dbReference type="InterPro" id="IPR006146">
    <property type="entry name" value="5'-Nucleotdase_CS"/>
</dbReference>
<dbReference type="SUPFAM" id="SSF56300">
    <property type="entry name" value="Metallo-dependent phosphatases"/>
    <property type="match status" value="1"/>
</dbReference>
<evidence type="ECO:0000313" key="4">
    <source>
        <dbReference type="EMBL" id="AUN97483.1"/>
    </source>
</evidence>
<keyword evidence="2 3" id="KW-0732">Signal</keyword>
<dbReference type="Proteomes" id="UP000235584">
    <property type="component" value="Chromosome"/>
</dbReference>
<dbReference type="GO" id="GO:0016788">
    <property type="term" value="F:hydrolase activity, acting on ester bonds"/>
    <property type="evidence" value="ECO:0007669"/>
    <property type="project" value="InterPro"/>
</dbReference>
<dbReference type="InterPro" id="IPR006179">
    <property type="entry name" value="5_nucleotidase/apyrase"/>
</dbReference>
<keyword evidence="3" id="KW-0378">Hydrolase</keyword>
<reference evidence="4 5" key="1">
    <citation type="submission" date="2018-01" db="EMBL/GenBank/DDBJ databases">
        <title>Complete genome sequence of Bacteriovorax stolpii DSM12778.</title>
        <authorList>
            <person name="Tang B."/>
            <person name="Chang J."/>
        </authorList>
    </citation>
    <scope>NUCLEOTIDE SEQUENCE [LARGE SCALE GENOMIC DNA]</scope>
    <source>
        <strain evidence="4 5">DSM 12778</strain>
    </source>
</reference>
<dbReference type="GO" id="GO:0009166">
    <property type="term" value="P:nucleotide catabolic process"/>
    <property type="evidence" value="ECO:0007669"/>
    <property type="project" value="InterPro"/>
</dbReference>
<dbReference type="InterPro" id="IPR036907">
    <property type="entry name" value="5'-Nucleotdase_C_sf"/>
</dbReference>
<dbReference type="GO" id="GO:0000166">
    <property type="term" value="F:nucleotide binding"/>
    <property type="evidence" value="ECO:0007669"/>
    <property type="project" value="UniProtKB-KW"/>
</dbReference>
<dbReference type="EMBL" id="CP025704">
    <property type="protein sequence ID" value="AUN97483.1"/>
    <property type="molecule type" value="Genomic_DNA"/>
</dbReference>
<proteinExistence type="inferred from homology"/>
<keyword evidence="3" id="KW-0547">Nucleotide-binding</keyword>
<organism evidence="4 5">
    <name type="scientific">Bacteriovorax stolpii</name>
    <name type="common">Bdellovibrio stolpii</name>
    <dbReference type="NCBI Taxonomy" id="960"/>
    <lineage>
        <taxon>Bacteria</taxon>
        <taxon>Pseudomonadati</taxon>
        <taxon>Bdellovibrionota</taxon>
        <taxon>Bacteriovoracia</taxon>
        <taxon>Bacteriovoracales</taxon>
        <taxon>Bacteriovoracaceae</taxon>
        <taxon>Bacteriovorax</taxon>
    </lineage>
</organism>
<dbReference type="Gene3D" id="3.90.780.10">
    <property type="entry name" value="5'-Nucleotidase, C-terminal domain"/>
    <property type="match status" value="1"/>
</dbReference>
<dbReference type="InterPro" id="IPR029052">
    <property type="entry name" value="Metallo-depent_PP-like"/>
</dbReference>
<keyword evidence="5" id="KW-1185">Reference proteome</keyword>
<dbReference type="KEGG" id="bsto:C0V70_05030"/>
<dbReference type="Pfam" id="PF02872">
    <property type="entry name" value="5_nucleotid_C"/>
    <property type="match status" value="1"/>
</dbReference>
<dbReference type="PANTHER" id="PTHR11575">
    <property type="entry name" value="5'-NUCLEOTIDASE-RELATED"/>
    <property type="match status" value="1"/>
</dbReference>
<sequence>MKKSTFTTIVLVALAFMGSSPSHAKLLQILHTNDTHSYLDNSTHSTTRGGMARLKALMNMYKAQAEAQGIKTIAVDAGDFLEGNIYYMARDGRATFNIHNEMGYDIGTLGNHDYQMGSAELDKILGEIDLNFSLIVANMDASSKFKNISSKIKPYKEINIDGTKIAFLGLTTDEIFYKWRLARGAVKNPIDVAQEYEKELKNRGNDFIIALTHIGVLRDVKLAEKTKYIDLIVGGHSHTALYEPVYGENKKKVKVPIVQAGMHTEYLGRLVVDLVKGKPLKIVSYELVPVKMDSAMADPEMTELVKEADTELDASYGQDWLSEKVGYSDLKPGDTLGARKWAFFITDALKEKAGADIAIHAPEMNGSNYPVGDITRRTILNSMPRVFEFDQKYGWDIYTTRIKGAWLRLTLDALSYFGQPLTFSGIKMEYERGPFGFKIRTITVNGKKVNPFKTYTVAFTEGIIRGAEGIDPRTVAILRHPKNTNHKIWATMEEKIKNSTEPLSQICDDGHTMMWPDR</sequence>
<dbReference type="RefSeq" id="WP_102242778.1">
    <property type="nucleotide sequence ID" value="NZ_CP025704.1"/>
</dbReference>
<dbReference type="OrthoDB" id="1016457at2"/>
<dbReference type="InterPro" id="IPR008334">
    <property type="entry name" value="5'-Nucleotdase_C"/>
</dbReference>
<dbReference type="InterPro" id="IPR004843">
    <property type="entry name" value="Calcineurin-like_PHP"/>
</dbReference>
<dbReference type="GO" id="GO:0046872">
    <property type="term" value="F:metal ion binding"/>
    <property type="evidence" value="ECO:0007669"/>
    <property type="project" value="InterPro"/>
</dbReference>
<feature type="chain" id="PRO_5041746274" evidence="3">
    <location>
        <begin position="25"/>
        <end position="518"/>
    </location>
</feature>
<dbReference type="AlphaFoldDB" id="A0A2K9NPQ2"/>
<name>A0A2K9NPQ2_BACTC</name>
<dbReference type="PRINTS" id="PR01607">
    <property type="entry name" value="APYRASEFAMLY"/>
</dbReference>
<feature type="signal peptide" evidence="3">
    <location>
        <begin position="1"/>
        <end position="24"/>
    </location>
</feature>
<dbReference type="SUPFAM" id="SSF55816">
    <property type="entry name" value="5'-nucleotidase (syn. UDP-sugar hydrolase), C-terminal domain"/>
    <property type="match status" value="1"/>
</dbReference>
<protein>
    <submittedName>
        <fullName evidence="4">Uncharacterized protein</fullName>
    </submittedName>
</protein>
<evidence type="ECO:0000256" key="2">
    <source>
        <dbReference type="ARBA" id="ARBA00022729"/>
    </source>
</evidence>